<gene>
    <name evidence="2" type="ORF">J8A68_002081</name>
</gene>
<reference evidence="2 3" key="1">
    <citation type="journal article" date="2021" name="DNA Res.">
        <title>Genome analysis of Candida subhashii reveals its hybrid nature and dual mitochondrial genome conformations.</title>
        <authorList>
            <person name="Mixao V."/>
            <person name="Hegedusova E."/>
            <person name="Saus E."/>
            <person name="Pryszcz L.P."/>
            <person name="Cillingova A."/>
            <person name="Nosek J."/>
            <person name="Gabaldon T."/>
        </authorList>
    </citation>
    <scope>NUCLEOTIDE SEQUENCE [LARGE SCALE GENOMIC DNA]</scope>
    <source>
        <strain evidence="2 3">CBS 10753</strain>
    </source>
</reference>
<evidence type="ECO:0000256" key="1">
    <source>
        <dbReference type="SAM" id="MobiDB-lite"/>
    </source>
</evidence>
<organism evidence="2 3">
    <name type="scientific">[Candida] subhashii</name>
    <dbReference type="NCBI Taxonomy" id="561895"/>
    <lineage>
        <taxon>Eukaryota</taxon>
        <taxon>Fungi</taxon>
        <taxon>Dikarya</taxon>
        <taxon>Ascomycota</taxon>
        <taxon>Saccharomycotina</taxon>
        <taxon>Pichiomycetes</taxon>
        <taxon>Debaryomycetaceae</taxon>
        <taxon>Spathaspora</taxon>
    </lineage>
</organism>
<dbReference type="RefSeq" id="XP_049264640.1">
    <property type="nucleotide sequence ID" value="XM_049405794.1"/>
</dbReference>
<protein>
    <submittedName>
        <fullName evidence="2">Uncharacterized protein</fullName>
    </submittedName>
</protein>
<name>A0A8J5QLN0_9ASCO</name>
<keyword evidence="3" id="KW-1185">Reference proteome</keyword>
<proteinExistence type="predicted"/>
<comment type="caution">
    <text evidence="2">The sequence shown here is derived from an EMBL/GenBank/DDBJ whole genome shotgun (WGS) entry which is preliminary data.</text>
</comment>
<dbReference type="GeneID" id="73468882"/>
<dbReference type="Proteomes" id="UP000694255">
    <property type="component" value="Unassembled WGS sequence"/>
</dbReference>
<feature type="region of interest" description="Disordered" evidence="1">
    <location>
        <begin position="1"/>
        <end position="23"/>
    </location>
</feature>
<feature type="compositionally biased region" description="Polar residues" evidence="1">
    <location>
        <begin position="1"/>
        <end position="21"/>
    </location>
</feature>
<dbReference type="OrthoDB" id="4013762at2759"/>
<sequence>MSASNENEQEYDNQSRTQSLKYRSRPAVPLVRIDSNILDNSPTIVQTTTYPPRNHHDNLSTIDLGIYNQLKQHDSKHIASFSSAEDIFYEASPTLRDLEPLQLQPPPPTVDDSRYFPSLLEETNYPTISVIMEPHMTKPLQKGYDLDLQISTDPMMIPNTGPFYNDRDEESFEDNEVSALLRIIEYEIKLENETIESISWPSKVGSWFKGMFTRTDYEKEYPWTTFITRSESPPSELKQDDVHLDEIFQNIYNSY</sequence>
<accession>A0A8J5QLN0</accession>
<evidence type="ECO:0000313" key="3">
    <source>
        <dbReference type="Proteomes" id="UP000694255"/>
    </source>
</evidence>
<dbReference type="EMBL" id="JAGSYN010000094">
    <property type="protein sequence ID" value="KAG7664408.1"/>
    <property type="molecule type" value="Genomic_DNA"/>
</dbReference>
<dbReference type="AlphaFoldDB" id="A0A8J5QLN0"/>
<evidence type="ECO:0000313" key="2">
    <source>
        <dbReference type="EMBL" id="KAG7664408.1"/>
    </source>
</evidence>